<keyword evidence="1" id="KW-0812">Transmembrane</keyword>
<dbReference type="Proteomes" id="UP000225706">
    <property type="component" value="Unassembled WGS sequence"/>
</dbReference>
<dbReference type="GO" id="GO:0000506">
    <property type="term" value="C:glycosylphosphatidylinositol-N-acetylglucosaminyltransferase (GPI-GnT) complex"/>
    <property type="evidence" value="ECO:0007669"/>
    <property type="project" value="TreeGrafter"/>
</dbReference>
<proteinExistence type="predicted"/>
<evidence type="ECO:0000256" key="1">
    <source>
        <dbReference type="SAM" id="Phobius"/>
    </source>
</evidence>
<comment type="caution">
    <text evidence="2">The sequence shown here is derived from an EMBL/GenBank/DDBJ whole genome shotgun (WGS) entry which is preliminary data.</text>
</comment>
<keyword evidence="3" id="KW-1185">Reference proteome</keyword>
<gene>
    <name evidence="2" type="primary">PIGY</name>
    <name evidence="2" type="ORF">AWC38_SpisGene4597</name>
</gene>
<keyword evidence="2" id="KW-0328">Glycosyltransferase</keyword>
<dbReference type="PANTHER" id="PTHR39235:SF1">
    <property type="entry name" value="PHOSPHATIDYLINOSITOL N-ACETYLGLUCOSAMINYLTRANSFERASE SUBUNIT Y"/>
    <property type="match status" value="1"/>
</dbReference>
<feature type="transmembrane region" description="Helical" evidence="1">
    <location>
        <begin position="69"/>
        <end position="89"/>
    </location>
</feature>
<dbReference type="PANTHER" id="PTHR39235">
    <property type="entry name" value="PHOSPHATIDYLINOSITOL N-ACETYLGLUCOSAMINYLTRANSFERASE SUBUNIT Y"/>
    <property type="match status" value="1"/>
</dbReference>
<dbReference type="EMBL" id="LSMT01000047">
    <property type="protein sequence ID" value="PFX30651.1"/>
    <property type="molecule type" value="Genomic_DNA"/>
</dbReference>
<dbReference type="AlphaFoldDB" id="A0A2B4SL82"/>
<name>A0A2B4SL82_STYPI</name>
<keyword evidence="1" id="KW-0472">Membrane</keyword>
<evidence type="ECO:0000313" key="2">
    <source>
        <dbReference type="EMBL" id="PFX30651.1"/>
    </source>
</evidence>
<reference evidence="3" key="1">
    <citation type="journal article" date="2017" name="bioRxiv">
        <title>Comparative analysis of the genomes of Stylophora pistillata and Acropora digitifera provides evidence for extensive differences between species of corals.</title>
        <authorList>
            <person name="Voolstra C.R."/>
            <person name="Li Y."/>
            <person name="Liew Y.J."/>
            <person name="Baumgarten S."/>
            <person name="Zoccola D."/>
            <person name="Flot J.-F."/>
            <person name="Tambutte S."/>
            <person name="Allemand D."/>
            <person name="Aranda M."/>
        </authorList>
    </citation>
    <scope>NUCLEOTIDE SEQUENCE [LARGE SCALE GENOMIC DNA]</scope>
</reference>
<protein>
    <submittedName>
        <fullName evidence="2">Phosphatidylinositol N-acetylglucosaminyltransferase subunit Y</fullName>
    </submittedName>
</protein>
<organism evidence="2 3">
    <name type="scientific">Stylophora pistillata</name>
    <name type="common">Smooth cauliflower coral</name>
    <dbReference type="NCBI Taxonomy" id="50429"/>
    <lineage>
        <taxon>Eukaryota</taxon>
        <taxon>Metazoa</taxon>
        <taxon>Cnidaria</taxon>
        <taxon>Anthozoa</taxon>
        <taxon>Hexacorallia</taxon>
        <taxon>Scleractinia</taxon>
        <taxon>Astrocoeniina</taxon>
        <taxon>Pocilloporidae</taxon>
        <taxon>Stylophora</taxon>
    </lineage>
</organism>
<accession>A0A2B4SL82</accession>
<dbReference type="GO" id="GO:0006506">
    <property type="term" value="P:GPI anchor biosynthetic process"/>
    <property type="evidence" value="ECO:0007669"/>
    <property type="project" value="TreeGrafter"/>
</dbReference>
<sequence length="98" mass="11422">MRPAAVTRVNVMENTEGAVHYTFADNFAPYFLLVFCPIVVIFCLFGIFHTYLTTEDFPESCLNQYSPCYFGLLVPTSIPVFVFFMYFNWMGLKFFTHN</sequence>
<feature type="transmembrane region" description="Helical" evidence="1">
    <location>
        <begin position="27"/>
        <end position="48"/>
    </location>
</feature>
<dbReference type="STRING" id="50429.A0A2B4SL82"/>
<dbReference type="InterPro" id="IPR029164">
    <property type="entry name" value="PIG-Y"/>
</dbReference>
<dbReference type="Pfam" id="PF15159">
    <property type="entry name" value="PIG-Y"/>
    <property type="match status" value="1"/>
</dbReference>
<evidence type="ECO:0000313" key="3">
    <source>
        <dbReference type="Proteomes" id="UP000225706"/>
    </source>
</evidence>
<keyword evidence="2" id="KW-0808">Transferase</keyword>
<keyword evidence="1" id="KW-1133">Transmembrane helix</keyword>
<dbReference type="GO" id="GO:0016757">
    <property type="term" value="F:glycosyltransferase activity"/>
    <property type="evidence" value="ECO:0007669"/>
    <property type="project" value="UniProtKB-KW"/>
</dbReference>